<dbReference type="Proteomes" id="UP001438953">
    <property type="component" value="Unassembled WGS sequence"/>
</dbReference>
<dbReference type="GO" id="GO:0004156">
    <property type="term" value="F:dihydropteroate synthase activity"/>
    <property type="evidence" value="ECO:0007669"/>
    <property type="project" value="UniProtKB-EC"/>
</dbReference>
<dbReference type="SUPFAM" id="SSF51717">
    <property type="entry name" value="Dihydropteroate synthetase-like"/>
    <property type="match status" value="1"/>
</dbReference>
<evidence type="ECO:0000256" key="3">
    <source>
        <dbReference type="ARBA" id="ARBA00004763"/>
    </source>
</evidence>
<dbReference type="RefSeq" id="WP_350937837.1">
    <property type="nucleotide sequence ID" value="NZ_JAYWLC010000011.1"/>
</dbReference>
<dbReference type="InterPro" id="IPR045031">
    <property type="entry name" value="DHP_synth-like"/>
</dbReference>
<keyword evidence="12" id="KW-1185">Reference proteome</keyword>
<comment type="function">
    <text evidence="9">Catalyzes the condensation of para-aminobenzoate (pABA) with 6-hydroxymethyl-7,8-dihydropterin diphosphate (DHPt-PP) to form 7,8-dihydropteroate (H2Pte), the immediate precursor of folate derivatives.</text>
</comment>
<proteinExistence type="inferred from homology"/>
<dbReference type="PROSITE" id="PS50972">
    <property type="entry name" value="PTERIN_BINDING"/>
    <property type="match status" value="1"/>
</dbReference>
<sequence>MEKLYYRPIPRTDLARPDTAFRLAGGWCWFDEVEVLRRGLPPEVIPAQHCPEEVLERLTAKRRMIGSMNLEVPRVMGILNATPDSFSDGGDYFDMHAAMERAEAMVEEGVDIFDIGGESTRPGAETVPEDEEIERTVPLIQELRDTFDLPISIDTRKALVADAAVEAGADMINDVSAMEYDPGMAELAMVSGLPICLMHAQGDPENMQDKPEYDDVLLDVYDHLEERIALAEAEGIDRAAIISDVGIGFGKTVEHNLTLLRGLSLFHSLGCPILLGVSRKRFIGTIAGVETAKDRMPGTLAVTLAGIAQGVQIHRVHDVAEIKQGVNLWAALTLGWEGEK</sequence>
<protein>
    <recommendedName>
        <fullName evidence="4 9">Dihydropteroate synthase</fullName>
        <shortName evidence="9">DHPS</shortName>
        <ecNumber evidence="4 9">2.5.1.15</ecNumber>
    </recommendedName>
    <alternativeName>
        <fullName evidence="9">Dihydropteroate pyrophosphorylase</fullName>
    </alternativeName>
</protein>
<dbReference type="InterPro" id="IPR011005">
    <property type="entry name" value="Dihydropteroate_synth-like_sf"/>
</dbReference>
<reference evidence="11 12" key="1">
    <citation type="submission" date="2024-01" db="EMBL/GenBank/DDBJ databases">
        <authorList>
            <person name="Deng Y."/>
            <person name="Su J."/>
        </authorList>
    </citation>
    <scope>NUCLEOTIDE SEQUENCE [LARGE SCALE GENOMIC DNA]</scope>
    <source>
        <strain evidence="11 12">CPCC 100088</strain>
    </source>
</reference>
<comment type="caution">
    <text evidence="11">The sequence shown here is derived from an EMBL/GenBank/DDBJ whole genome shotgun (WGS) entry which is preliminary data.</text>
</comment>
<organism evidence="11 12">
    <name type="scientific">Thioclava kandeliae</name>
    <dbReference type="NCBI Taxonomy" id="3070818"/>
    <lineage>
        <taxon>Bacteria</taxon>
        <taxon>Pseudomonadati</taxon>
        <taxon>Pseudomonadota</taxon>
        <taxon>Alphaproteobacteria</taxon>
        <taxon>Rhodobacterales</taxon>
        <taxon>Paracoccaceae</taxon>
        <taxon>Thioclava</taxon>
    </lineage>
</organism>
<evidence type="ECO:0000313" key="12">
    <source>
        <dbReference type="Proteomes" id="UP001438953"/>
    </source>
</evidence>
<name>A0ABV1SIS7_9RHOB</name>
<dbReference type="PANTHER" id="PTHR20941:SF1">
    <property type="entry name" value="FOLIC ACID SYNTHESIS PROTEIN FOL1"/>
    <property type="match status" value="1"/>
</dbReference>
<evidence type="ECO:0000256" key="5">
    <source>
        <dbReference type="ARBA" id="ARBA00022679"/>
    </source>
</evidence>
<keyword evidence="7 9" id="KW-0460">Magnesium</keyword>
<dbReference type="EC" id="2.5.1.15" evidence="4 9"/>
<comment type="pathway">
    <text evidence="3 9">Cofactor biosynthesis; tetrahydrofolate biosynthesis; 7,8-dihydrofolate from 2-amino-4-hydroxy-6-hydroxymethyl-7,8-dihydropteridine diphosphate and 4-aminobenzoate: step 1/2.</text>
</comment>
<evidence type="ECO:0000313" key="11">
    <source>
        <dbReference type="EMBL" id="MER5172803.1"/>
    </source>
</evidence>
<evidence type="ECO:0000259" key="10">
    <source>
        <dbReference type="PROSITE" id="PS50972"/>
    </source>
</evidence>
<keyword evidence="8 9" id="KW-0289">Folate biosynthesis</keyword>
<comment type="catalytic activity">
    <reaction evidence="1">
        <text>(7,8-dihydropterin-6-yl)methyl diphosphate + 4-aminobenzoate = 7,8-dihydropteroate + diphosphate</text>
        <dbReference type="Rhea" id="RHEA:19949"/>
        <dbReference type="ChEBI" id="CHEBI:17836"/>
        <dbReference type="ChEBI" id="CHEBI:17839"/>
        <dbReference type="ChEBI" id="CHEBI:33019"/>
        <dbReference type="ChEBI" id="CHEBI:72950"/>
        <dbReference type="EC" id="2.5.1.15"/>
    </reaction>
</comment>
<dbReference type="CDD" id="cd00739">
    <property type="entry name" value="DHPS"/>
    <property type="match status" value="1"/>
</dbReference>
<dbReference type="PANTHER" id="PTHR20941">
    <property type="entry name" value="FOLATE SYNTHESIS PROTEINS"/>
    <property type="match status" value="1"/>
</dbReference>
<evidence type="ECO:0000256" key="8">
    <source>
        <dbReference type="ARBA" id="ARBA00022909"/>
    </source>
</evidence>
<dbReference type="EMBL" id="JAYWLC010000011">
    <property type="protein sequence ID" value="MER5172803.1"/>
    <property type="molecule type" value="Genomic_DNA"/>
</dbReference>
<dbReference type="InterPro" id="IPR006390">
    <property type="entry name" value="DHP_synth_dom"/>
</dbReference>
<evidence type="ECO:0000256" key="1">
    <source>
        <dbReference type="ARBA" id="ARBA00000012"/>
    </source>
</evidence>
<keyword evidence="6 9" id="KW-0479">Metal-binding</keyword>
<dbReference type="Pfam" id="PF00809">
    <property type="entry name" value="Pterin_bind"/>
    <property type="match status" value="1"/>
</dbReference>
<evidence type="ECO:0000256" key="9">
    <source>
        <dbReference type="RuleBase" id="RU361205"/>
    </source>
</evidence>
<dbReference type="InterPro" id="IPR000489">
    <property type="entry name" value="Pterin-binding_dom"/>
</dbReference>
<evidence type="ECO:0000256" key="2">
    <source>
        <dbReference type="ARBA" id="ARBA00001946"/>
    </source>
</evidence>
<comment type="similarity">
    <text evidence="9">Belongs to the DHPS family.</text>
</comment>
<keyword evidence="5 9" id="KW-0808">Transferase</keyword>
<dbReference type="PROSITE" id="PS00792">
    <property type="entry name" value="DHPS_1"/>
    <property type="match status" value="1"/>
</dbReference>
<dbReference type="NCBIfam" id="TIGR01496">
    <property type="entry name" value="DHPS"/>
    <property type="match status" value="1"/>
</dbReference>
<feature type="domain" description="Pterin-binding" evidence="10">
    <location>
        <begin position="73"/>
        <end position="327"/>
    </location>
</feature>
<dbReference type="Gene3D" id="3.20.20.20">
    <property type="entry name" value="Dihydropteroate synthase-like"/>
    <property type="match status" value="1"/>
</dbReference>
<accession>A0ABV1SIS7</accession>
<gene>
    <name evidence="11" type="primary">folP</name>
    <name evidence="11" type="ORF">VSX56_13580</name>
</gene>
<comment type="cofactor">
    <cofactor evidence="2 9">
        <name>Mg(2+)</name>
        <dbReference type="ChEBI" id="CHEBI:18420"/>
    </cofactor>
</comment>
<evidence type="ECO:0000256" key="4">
    <source>
        <dbReference type="ARBA" id="ARBA00012458"/>
    </source>
</evidence>
<evidence type="ECO:0000256" key="6">
    <source>
        <dbReference type="ARBA" id="ARBA00022723"/>
    </source>
</evidence>
<evidence type="ECO:0000256" key="7">
    <source>
        <dbReference type="ARBA" id="ARBA00022842"/>
    </source>
</evidence>
<reference evidence="11 12" key="2">
    <citation type="submission" date="2024-06" db="EMBL/GenBank/DDBJ databases">
        <title>Thioclava kandeliae sp. nov. from a rhizosphere soil sample of Kandelia candel in a mangrove.</title>
        <authorList>
            <person name="Mu T."/>
        </authorList>
    </citation>
    <scope>NUCLEOTIDE SEQUENCE [LARGE SCALE GENOMIC DNA]</scope>
    <source>
        <strain evidence="11 12">CPCC 100088</strain>
    </source>
</reference>